<feature type="domain" description="Anaphase-promoting complex subunit 5" evidence="1">
    <location>
        <begin position="260"/>
        <end position="310"/>
    </location>
</feature>
<dbReference type="PANTHER" id="PTHR19959">
    <property type="entry name" value="KINESIN LIGHT CHAIN"/>
    <property type="match status" value="1"/>
</dbReference>
<keyword evidence="3" id="KW-1185">Reference proteome</keyword>
<feature type="domain" description="Anaphase-promoting complex subunit 5" evidence="1">
    <location>
        <begin position="90"/>
        <end position="125"/>
    </location>
</feature>
<name>A0AAD7B8X2_9AGAR</name>
<accession>A0AAD7B8X2</accession>
<dbReference type="InterPro" id="IPR019734">
    <property type="entry name" value="TPR_rpt"/>
</dbReference>
<proteinExistence type="predicted"/>
<dbReference type="InterPro" id="IPR026000">
    <property type="entry name" value="Apc5_dom"/>
</dbReference>
<organism evidence="2 3">
    <name type="scientific">Roridomyces roridus</name>
    <dbReference type="NCBI Taxonomy" id="1738132"/>
    <lineage>
        <taxon>Eukaryota</taxon>
        <taxon>Fungi</taxon>
        <taxon>Dikarya</taxon>
        <taxon>Basidiomycota</taxon>
        <taxon>Agaricomycotina</taxon>
        <taxon>Agaricomycetes</taxon>
        <taxon>Agaricomycetidae</taxon>
        <taxon>Agaricales</taxon>
        <taxon>Marasmiineae</taxon>
        <taxon>Mycenaceae</taxon>
        <taxon>Roridomyces</taxon>
    </lineage>
</organism>
<evidence type="ECO:0000259" key="1">
    <source>
        <dbReference type="Pfam" id="PF12862"/>
    </source>
</evidence>
<protein>
    <recommendedName>
        <fullName evidence="1">Anaphase-promoting complex subunit 5 domain-containing protein</fullName>
    </recommendedName>
</protein>
<dbReference type="Pfam" id="PF12862">
    <property type="entry name" value="ANAPC5"/>
    <property type="match status" value="3"/>
</dbReference>
<dbReference type="AlphaFoldDB" id="A0AAD7B8X2"/>
<feature type="non-terminal residue" evidence="2">
    <location>
        <position position="507"/>
    </location>
</feature>
<gene>
    <name evidence="2" type="ORF">FB45DRAFT_759052</name>
</gene>
<reference evidence="2" key="1">
    <citation type="submission" date="2023-03" db="EMBL/GenBank/DDBJ databases">
        <title>Massive genome expansion in bonnet fungi (Mycena s.s.) driven by repeated elements and novel gene families across ecological guilds.</title>
        <authorList>
            <consortium name="Lawrence Berkeley National Laboratory"/>
            <person name="Harder C.B."/>
            <person name="Miyauchi S."/>
            <person name="Viragh M."/>
            <person name="Kuo A."/>
            <person name="Thoen E."/>
            <person name="Andreopoulos B."/>
            <person name="Lu D."/>
            <person name="Skrede I."/>
            <person name="Drula E."/>
            <person name="Henrissat B."/>
            <person name="Morin E."/>
            <person name="Kohler A."/>
            <person name="Barry K."/>
            <person name="LaButti K."/>
            <person name="Morin E."/>
            <person name="Salamov A."/>
            <person name="Lipzen A."/>
            <person name="Mereny Z."/>
            <person name="Hegedus B."/>
            <person name="Baldrian P."/>
            <person name="Stursova M."/>
            <person name="Weitz H."/>
            <person name="Taylor A."/>
            <person name="Grigoriev I.V."/>
            <person name="Nagy L.G."/>
            <person name="Martin F."/>
            <person name="Kauserud H."/>
        </authorList>
    </citation>
    <scope>NUCLEOTIDE SEQUENCE</scope>
    <source>
        <strain evidence="2">9284</strain>
    </source>
</reference>
<dbReference type="Gene3D" id="1.25.40.10">
    <property type="entry name" value="Tetratricopeptide repeat domain"/>
    <property type="match status" value="4"/>
</dbReference>
<dbReference type="PANTHER" id="PTHR19959:SF119">
    <property type="entry name" value="FUNGAL LIPASE-LIKE DOMAIN-CONTAINING PROTEIN"/>
    <property type="match status" value="1"/>
</dbReference>
<evidence type="ECO:0000313" key="3">
    <source>
        <dbReference type="Proteomes" id="UP001221142"/>
    </source>
</evidence>
<dbReference type="SUPFAM" id="SSF48452">
    <property type="entry name" value="TPR-like"/>
    <property type="match status" value="3"/>
</dbReference>
<dbReference type="SMART" id="SM00028">
    <property type="entry name" value="TPR"/>
    <property type="match status" value="4"/>
</dbReference>
<dbReference type="EMBL" id="JARKIF010000028">
    <property type="protein sequence ID" value="KAJ7613385.1"/>
    <property type="molecule type" value="Genomic_DNA"/>
</dbReference>
<feature type="domain" description="Anaphase-promoting complex subunit 5" evidence="1">
    <location>
        <begin position="379"/>
        <end position="412"/>
    </location>
</feature>
<comment type="caution">
    <text evidence="2">The sequence shown here is derived from an EMBL/GenBank/DDBJ whole genome shotgun (WGS) entry which is preliminary data.</text>
</comment>
<sequence>TDELCAALRGTAKALRALGRLEEASQADQETIRVWRNLAAKDPGAVEHLAGALNDWGVALSQEHRANDAIPPGEEAVRLYRKLAETQCWICFASLVLHIISSRFRDVARNDKALQAIQEAVDLRRGLAKTDPAMTPFLASSLDLLAINLSERPGRVEEALQVYDESVQLRRQEVARNLSTDNLKALRSAFLMYGKLLKRPGRYTEALRVAQEAVALFDGLVDANSSVMRELAMALEQLALELAGAGRHDDAIYTAQRATQLFRILAEKSEPHGNKELANALDHLASELHRLDGREEEAILAGKEAIALRRTLPPTDSVDSLILAQCLENLGVHLRIPRHYEESLSVAQESVDLFRKTIAANPDFGSLRLRSPENLLTRWFAHALENLAYSLSAVGRAEDAVQAASESIDLYRTCAAHIFAGLTTVDAGITARSLRGLARDLRSVGWQEEALRAQEEVVRLYGTVTPTRPALIQLRVDALRQLGKDLRVFGREEEAVRVEGEISGLEG</sequence>
<dbReference type="Proteomes" id="UP001221142">
    <property type="component" value="Unassembled WGS sequence"/>
</dbReference>
<evidence type="ECO:0000313" key="2">
    <source>
        <dbReference type="EMBL" id="KAJ7613385.1"/>
    </source>
</evidence>
<dbReference type="InterPro" id="IPR011990">
    <property type="entry name" value="TPR-like_helical_dom_sf"/>
</dbReference>